<evidence type="ECO:0000313" key="3">
    <source>
        <dbReference type="Proteomes" id="UP001162031"/>
    </source>
</evidence>
<feature type="compositionally biased region" description="Basic and acidic residues" evidence="1">
    <location>
        <begin position="11"/>
        <end position="23"/>
    </location>
</feature>
<dbReference type="GO" id="GO:0000120">
    <property type="term" value="C:RNA polymerase I transcription regulator complex"/>
    <property type="evidence" value="ECO:0007669"/>
    <property type="project" value="InterPro"/>
</dbReference>
<feature type="compositionally biased region" description="Basic and acidic residues" evidence="1">
    <location>
        <begin position="48"/>
        <end position="57"/>
    </location>
</feature>
<dbReference type="GO" id="GO:0006360">
    <property type="term" value="P:transcription by RNA polymerase I"/>
    <property type="evidence" value="ECO:0007669"/>
    <property type="project" value="InterPro"/>
</dbReference>
<feature type="compositionally biased region" description="Acidic residues" evidence="1">
    <location>
        <begin position="958"/>
        <end position="976"/>
    </location>
</feature>
<gene>
    <name evidence="2" type="ORF">HBR001_LOCUS5475</name>
</gene>
<accession>A0AAV0U8A3</accession>
<name>A0AAV0U8A3_HYABA</name>
<feature type="compositionally biased region" description="Basic and acidic residues" evidence="1">
    <location>
        <begin position="977"/>
        <end position="994"/>
    </location>
</feature>
<comment type="caution">
    <text evidence="2">The sequence shown here is derived from an EMBL/GenBank/DDBJ whole genome shotgun (WGS) entry which is preliminary data.</text>
</comment>
<protein>
    <submittedName>
        <fullName evidence="2">Uncharacterized protein</fullName>
    </submittedName>
</protein>
<feature type="compositionally biased region" description="Acidic residues" evidence="1">
    <location>
        <begin position="24"/>
        <end position="47"/>
    </location>
</feature>
<feature type="region of interest" description="Disordered" evidence="1">
    <location>
        <begin position="921"/>
        <end position="994"/>
    </location>
</feature>
<dbReference type="AlphaFoldDB" id="A0AAV0U8A3"/>
<evidence type="ECO:0000256" key="1">
    <source>
        <dbReference type="SAM" id="MobiDB-lite"/>
    </source>
</evidence>
<organism evidence="2 3">
    <name type="scientific">Hyaloperonospora brassicae</name>
    <name type="common">Brassica downy mildew</name>
    <name type="synonym">Peronospora brassicae</name>
    <dbReference type="NCBI Taxonomy" id="162125"/>
    <lineage>
        <taxon>Eukaryota</taxon>
        <taxon>Sar</taxon>
        <taxon>Stramenopiles</taxon>
        <taxon>Oomycota</taxon>
        <taxon>Peronosporomycetes</taxon>
        <taxon>Peronosporales</taxon>
        <taxon>Peronosporaceae</taxon>
        <taxon>Hyaloperonospora</taxon>
    </lineage>
</organism>
<dbReference type="InterPro" id="IPR039495">
    <property type="entry name" value="TAF1A"/>
</dbReference>
<reference evidence="2" key="1">
    <citation type="submission" date="2022-12" db="EMBL/GenBank/DDBJ databases">
        <authorList>
            <person name="Webb A."/>
        </authorList>
    </citation>
    <scope>NUCLEOTIDE SEQUENCE</scope>
    <source>
        <strain evidence="2">Hp1</strain>
    </source>
</reference>
<dbReference type="Pfam" id="PF14929">
    <property type="entry name" value="TAF1_subA"/>
    <property type="match status" value="1"/>
</dbReference>
<feature type="region of interest" description="Disordered" evidence="1">
    <location>
        <begin position="1"/>
        <end position="57"/>
    </location>
</feature>
<dbReference type="EMBL" id="CANTFL010001152">
    <property type="protein sequence ID" value="CAI5732308.1"/>
    <property type="molecule type" value="Genomic_DNA"/>
</dbReference>
<feature type="compositionally biased region" description="Low complexity" evidence="1">
    <location>
        <begin position="940"/>
        <end position="957"/>
    </location>
</feature>
<evidence type="ECO:0000313" key="2">
    <source>
        <dbReference type="EMBL" id="CAI5732308.1"/>
    </source>
</evidence>
<keyword evidence="3" id="KW-1185">Reference proteome</keyword>
<proteinExistence type="predicted"/>
<sequence>MEVTTTSDNDVLARVEDKRRDANGNEDTDVSDVGESETSVEIDEGSESDVKESGATENAHKIVEEKEETTNPLVKSSLPSNKSFDRQVKALITSSEAYIYFDQWKSKLNDRSTVTRLRLAFEQLLPRLMGARDYAGAAKVLGVIYHRFVVTPGLCIEASLEILRRQEDYRSALLSFYEAAAEVQHVDKMSILKEKWLFYIAHGEFYEAYHMYRDTIEPIEEATDDARLLANFGILCYWLIFVESKTLRDRFVREHTDYDDEEDDHLDAADNVDCGASGGVESVIESNYCFKTPIGVHVLYQHASNALRRAVALSTNSAMFVEYYVQLLVLVGDIQPACDYLEAFFHMNPDDPHGSRMLAQFLEHYYPDSVDAQVAAFTRWMKNDPSCSYPLEKVLELSSAGVVSSVTLTRVLVEALDTCGSDLYVEQSPDMALTLWRNLAELLAAMDEDVFLMDQIEGGATDPSSRQTIADVGAQRAWWKRVFFVRPSTYDEAVAVAKRDSNFMQVSIYRAVVSDHLFPGQLPLTEALRLVMASPGVISCQDHVRLFKSFFPSVSSTKVTNAAYAPFSDMSFMHVTDDCKQRVLLVYKGSSTTVRVIDRESIVEREAASEQAKVAVTRTGKAKEVDEQFVEELYEALESEVVLSGSSDQLSRRKRKADAAFATSALIPGFVRMVEEEVYNDPKAAVRHIYSAIYQKLRRSDMLVPTSKVVARCANFFRNRLKKNIEAYGHSGMMMRHEEFIAMYLHRQRTKGIYEVTTDAAKAAIEEMKRVLPSTHPHFPNEDLVEETMRRKTAMFARQRRLGLMHLKQTLKPVLQEIVYVVEKVFVDAVHSVCVRNGLSGVITRLDIARTVQNILPMHYHRVVQRMPVRFTQKLFSPTFRKNCNTLEAILQKLKREGCSRTAKEVQVLFWVERHEALHGPIDDIEEDTAEGERKDDTSSSDSSTNSESGGESVCENDNSEDSAEDDGADADSGGDFDEHSKDGSDRSDWDETR</sequence>
<dbReference type="Proteomes" id="UP001162031">
    <property type="component" value="Unassembled WGS sequence"/>
</dbReference>